<evidence type="ECO:0000313" key="1">
    <source>
        <dbReference type="EMBL" id="KKL69481.1"/>
    </source>
</evidence>
<proteinExistence type="predicted"/>
<accession>A0A0F9ET81</accession>
<comment type="caution">
    <text evidence="1">The sequence shown here is derived from an EMBL/GenBank/DDBJ whole genome shotgun (WGS) entry which is preliminary data.</text>
</comment>
<organism evidence="1">
    <name type="scientific">marine sediment metagenome</name>
    <dbReference type="NCBI Taxonomy" id="412755"/>
    <lineage>
        <taxon>unclassified sequences</taxon>
        <taxon>metagenomes</taxon>
        <taxon>ecological metagenomes</taxon>
    </lineage>
</organism>
<evidence type="ECO:0008006" key="2">
    <source>
        <dbReference type="Google" id="ProtNLM"/>
    </source>
</evidence>
<gene>
    <name evidence="1" type="ORF">LCGC14_2114540</name>
</gene>
<reference evidence="1" key="1">
    <citation type="journal article" date="2015" name="Nature">
        <title>Complex archaea that bridge the gap between prokaryotes and eukaryotes.</title>
        <authorList>
            <person name="Spang A."/>
            <person name="Saw J.H."/>
            <person name="Jorgensen S.L."/>
            <person name="Zaremba-Niedzwiedzka K."/>
            <person name="Martijn J."/>
            <person name="Lind A.E."/>
            <person name="van Eijk R."/>
            <person name="Schleper C."/>
            <person name="Guy L."/>
            <person name="Ettema T.J."/>
        </authorList>
    </citation>
    <scope>NUCLEOTIDE SEQUENCE</scope>
</reference>
<name>A0A0F9ET81_9ZZZZ</name>
<sequence length="248" mass="28993">MNVNSGNIEFGDELVSVIPYAYYLHKQGKLTSTVSATGTEPLYYFSPHHIINIDKRNCNNRNKAIPTRHVWEFTGKGEWAPPPYKEHYKNDQYVYDKPILVVSNKYNREWFRDPVNYMDADTLCKIFDRCGGYELFYNRNIPDNLLDDQGIMDLHEYEVIKERHPEVRFLHELPGDYNLNQMRVYANCDRFISVQGGNSILASYFGGMNIIYAVKGRELECGFYDKLNKLSGCEIVHVMKYSELLKQL</sequence>
<dbReference type="EMBL" id="LAZR01026196">
    <property type="protein sequence ID" value="KKL69481.1"/>
    <property type="molecule type" value="Genomic_DNA"/>
</dbReference>
<protein>
    <recommendedName>
        <fullName evidence="2">Glycosyltransferase family 61 protein</fullName>
    </recommendedName>
</protein>
<dbReference type="AlphaFoldDB" id="A0A0F9ET81"/>